<dbReference type="GO" id="GO:0000212">
    <property type="term" value="P:meiotic spindle organization"/>
    <property type="evidence" value="ECO:0007669"/>
    <property type="project" value="InterPro"/>
</dbReference>
<keyword evidence="2" id="KW-1185">Reference proteome</keyword>
<dbReference type="InterPro" id="IPR037500">
    <property type="entry name" value="Msp1"/>
</dbReference>
<sequence>MSSHSSKISNDYRLALALAIVKVRSSQVAAIQHWKKKAKSRKKEIDLLRKMFQQKQCDSTVSAILPLPGSCKCNFFETAGIGFEASLSDVRENEIDQLLFRQFLRNVNRWNYANDLQKNEWLPGTSDLHHDNQLFIACKFLEEIVRKRSTETANNGYLTGYTHQAIDFFQGILIKILRDSRHDKMVIEGIVADLALQLIEMILTYQSNFDLVDVEANPCSWIFKVLTKLGTICFMGQRTLIMASAQLDLLYERLCFTDPFEKNVCQVFNNVSFVFQLIECLISYHSSCWKCDEYFEEGLLEEWVSAFVKVRKTGAILGKCNSLFVAYMERITSQMVKQIHRLSIDGEQTKDKNEAFSKLVNAT</sequence>
<proteinExistence type="predicted"/>
<organism evidence="1 2">
    <name type="scientific">Ceratopteris richardii</name>
    <name type="common">Triangle waterfern</name>
    <dbReference type="NCBI Taxonomy" id="49495"/>
    <lineage>
        <taxon>Eukaryota</taxon>
        <taxon>Viridiplantae</taxon>
        <taxon>Streptophyta</taxon>
        <taxon>Embryophyta</taxon>
        <taxon>Tracheophyta</taxon>
        <taxon>Polypodiopsida</taxon>
        <taxon>Polypodiidae</taxon>
        <taxon>Polypodiales</taxon>
        <taxon>Pteridineae</taxon>
        <taxon>Pteridaceae</taxon>
        <taxon>Parkerioideae</taxon>
        <taxon>Ceratopteris</taxon>
    </lineage>
</organism>
<gene>
    <name evidence="1" type="ORF">KP509_24G059800</name>
</gene>
<dbReference type="Proteomes" id="UP000825935">
    <property type="component" value="Chromosome 24"/>
</dbReference>
<dbReference type="GO" id="GO:0007140">
    <property type="term" value="P:male meiotic nuclear division"/>
    <property type="evidence" value="ECO:0007669"/>
    <property type="project" value="TreeGrafter"/>
</dbReference>
<dbReference type="GO" id="GO:0042138">
    <property type="term" value="P:meiotic DNA double-strand break formation"/>
    <property type="evidence" value="ECO:0007669"/>
    <property type="project" value="InterPro"/>
</dbReference>
<name>A0A8T2RY46_CERRI</name>
<dbReference type="EMBL" id="CM035429">
    <property type="protein sequence ID" value="KAH7300388.1"/>
    <property type="molecule type" value="Genomic_DNA"/>
</dbReference>
<comment type="caution">
    <text evidence="1">The sequence shown here is derived from an EMBL/GenBank/DDBJ whole genome shotgun (WGS) entry which is preliminary data.</text>
</comment>
<reference evidence="1" key="1">
    <citation type="submission" date="2021-08" db="EMBL/GenBank/DDBJ databases">
        <title>WGS assembly of Ceratopteris richardii.</title>
        <authorList>
            <person name="Marchant D.B."/>
            <person name="Chen G."/>
            <person name="Jenkins J."/>
            <person name="Shu S."/>
            <person name="Leebens-Mack J."/>
            <person name="Grimwood J."/>
            <person name="Schmutz J."/>
            <person name="Soltis P."/>
            <person name="Soltis D."/>
            <person name="Chen Z.-H."/>
        </authorList>
    </citation>
    <scope>NUCLEOTIDE SEQUENCE</scope>
    <source>
        <strain evidence="1">Whitten #5841</strain>
        <tissue evidence="1">Leaf</tissue>
    </source>
</reference>
<protein>
    <submittedName>
        <fullName evidence="1">Uncharacterized protein</fullName>
    </submittedName>
</protein>
<evidence type="ECO:0000313" key="1">
    <source>
        <dbReference type="EMBL" id="KAH7300388.1"/>
    </source>
</evidence>
<dbReference type="GO" id="GO:0007059">
    <property type="term" value="P:chromosome segregation"/>
    <property type="evidence" value="ECO:0007669"/>
    <property type="project" value="TreeGrafter"/>
</dbReference>
<dbReference type="OrthoDB" id="1913471at2759"/>
<dbReference type="PANTHER" id="PTHR35768">
    <property type="entry name" value="PROTEIN MULTIPOLAR SPINDLE 1"/>
    <property type="match status" value="1"/>
</dbReference>
<dbReference type="AlphaFoldDB" id="A0A8T2RY46"/>
<dbReference type="PANTHER" id="PTHR35768:SF1">
    <property type="entry name" value="PROTEIN MULTIPOLAR SPINDLE 1"/>
    <property type="match status" value="1"/>
</dbReference>
<accession>A0A8T2RY46</accession>
<dbReference type="OMA" id="ENASCKC"/>
<evidence type="ECO:0000313" key="2">
    <source>
        <dbReference type="Proteomes" id="UP000825935"/>
    </source>
</evidence>